<keyword evidence="2 7" id="KW-0813">Transport</keyword>
<keyword evidence="10" id="KW-1185">Reference proteome</keyword>
<comment type="caution">
    <text evidence="9">The sequence shown here is derived from an EMBL/GenBank/DDBJ whole genome shotgun (WGS) entry which is preliminary data.</text>
</comment>
<feature type="domain" description="Secretin/TonB short N-terminal" evidence="8">
    <location>
        <begin position="60"/>
        <end position="111"/>
    </location>
</feature>
<keyword evidence="3 7" id="KW-1134">Transmembrane beta strand</keyword>
<keyword evidence="5 7" id="KW-0472">Membrane</keyword>
<sequence length="1148" mass="127054">MKGVISGLWLIIKRIFLLFISIGLTSVYANTVVSYAKIDIDVKNITIKQLFEEIQSTSDYVFFYNDNIIKTNSKISLRLENVEVSAILDKAFTNTDLSYSIIEKQIIVKNNNQQTVQDSEIFDEVIAQEVEITGTIKDVSGELLVGVSVIIEGTSRGTESDFDGKYRITVPDGSVLIFSYLGMLNQKVVVGDKTEINVVMKEDAAALDEVLVVAYGTAKKSDFTGSASQINSDDLNKMTLSNVTTAIEGSSAGVTATFGSGQPGAGQNIRIRGFGSVSADSAPLYVVDGLPFTGDINSINPTDIESLTILKDASSTALYGNKAANGVVMITTKRGKNRKGQFSLNVSASVIDRSIPEYDRLGADQYYELMWEGLRNTQAIPGIDSPADVTAANLYATNNIFDQLTSNPYNVPNDQIVGVDGKINPNASLLYDDLNWVDAIARKGFRQNYDMSFQGGTKKSDFYASLGYLKEEGYILKSDFERISGRVNVNHQATSWLKAGVNIGVSTSNGNQAQATSGSSSSYVNPIRFTRQMGPIYPIYEHDNTGAYVLDANGDRIFDLAALRPSGASPGRHIMGEILWNEDLEEITSINGKSYFDITLTEGLVFTVNASFDQRNFYNTGYSNKLVGGGAPSGISRRTYNRRTAVGFNQLLNYTKTFNEKHNFKALLAHEYLDYKVNNLNGTRQGQITDNNTELINFVTTSVLSSVFDIRTDESYFGRINYDFDGRYFASMSYRQDGSSKFSADTRWGDFWSLGAAWRLDRESFIEDKEWINSLKLRASYGELGNNSGISFYAYQGLYDLGFNNQSEPGILQADLAAPKLLWEASRSSDVAVEFRLFDNRLDGVIEYYNRQSDNLLFDVPLPLTSGSSGIPENIGSMYNRGIEVSLNYDVLRTDDFTWNIGLNAATIKNQFTQLPQDEIIDGSKKLMVGHSIYDYWLRDWYGVDPADGEILYVAEEGSTGSSIRQIDGMTLTTDDALAKFHYAGTAIPDLTGSINNNFSYKNFNLSFLFTYQIGGEIFDTNYQGIMSSGIYGSSLSVDMLNRWQQPGDITNIPRMDPNNTTDFGADSDRWLTDASYLNLKRVNFSYDIPESLLNTIGVSNALVYVSGENLFSMNARKGMNLQQNFSGTVNNVYTPSRIVTLGLNVKF</sequence>
<dbReference type="InterPro" id="IPR037066">
    <property type="entry name" value="Plug_dom_sf"/>
</dbReference>
<dbReference type="NCBIfam" id="TIGR04057">
    <property type="entry name" value="SusC_RagA_signa"/>
    <property type="match status" value="1"/>
</dbReference>
<dbReference type="Pfam" id="PF07715">
    <property type="entry name" value="Plug"/>
    <property type="match status" value="1"/>
</dbReference>
<reference evidence="9 10" key="1">
    <citation type="submission" date="2020-12" db="EMBL/GenBank/DDBJ databases">
        <title>Aureibaculum luteum sp. nov. and Aureibaculum flavum sp. nov., novel members of the family Flavobacteriaceae isolated from Antarctic intertidal sediments.</title>
        <authorList>
            <person name="He X."/>
            <person name="Zhang X."/>
        </authorList>
    </citation>
    <scope>NUCLEOTIDE SEQUENCE [LARGE SCALE GENOMIC DNA]</scope>
    <source>
        <strain evidence="9 10">A20</strain>
    </source>
</reference>
<keyword evidence="9" id="KW-0675">Receptor</keyword>
<evidence type="ECO:0000256" key="1">
    <source>
        <dbReference type="ARBA" id="ARBA00004571"/>
    </source>
</evidence>
<evidence type="ECO:0000256" key="4">
    <source>
        <dbReference type="ARBA" id="ARBA00022692"/>
    </source>
</evidence>
<dbReference type="SUPFAM" id="SSF49464">
    <property type="entry name" value="Carboxypeptidase regulatory domain-like"/>
    <property type="match status" value="1"/>
</dbReference>
<dbReference type="Proteomes" id="UP000623301">
    <property type="component" value="Unassembled WGS sequence"/>
</dbReference>
<dbReference type="Gene3D" id="2.170.130.10">
    <property type="entry name" value="TonB-dependent receptor, plug domain"/>
    <property type="match status" value="1"/>
</dbReference>
<dbReference type="SUPFAM" id="SSF56935">
    <property type="entry name" value="Porins"/>
    <property type="match status" value="1"/>
</dbReference>
<accession>A0ABS0WNX3</accession>
<evidence type="ECO:0000256" key="5">
    <source>
        <dbReference type="ARBA" id="ARBA00023136"/>
    </source>
</evidence>
<dbReference type="InterPro" id="IPR023997">
    <property type="entry name" value="TonB-dep_OMP_SusC/RagA_CS"/>
</dbReference>
<dbReference type="Pfam" id="PF13715">
    <property type="entry name" value="CarbopepD_reg_2"/>
    <property type="match status" value="1"/>
</dbReference>
<name>A0ABS0WNX3_9FLAO</name>
<evidence type="ECO:0000256" key="7">
    <source>
        <dbReference type="PROSITE-ProRule" id="PRU01360"/>
    </source>
</evidence>
<keyword evidence="4 7" id="KW-0812">Transmembrane</keyword>
<dbReference type="RefSeq" id="WP_198840446.1">
    <property type="nucleotide sequence ID" value="NZ_JAEHFJ010000002.1"/>
</dbReference>
<dbReference type="NCBIfam" id="TIGR04056">
    <property type="entry name" value="OMP_RagA_SusC"/>
    <property type="match status" value="1"/>
</dbReference>
<keyword evidence="6 7" id="KW-0998">Cell outer membrane</keyword>
<evidence type="ECO:0000256" key="6">
    <source>
        <dbReference type="ARBA" id="ARBA00023237"/>
    </source>
</evidence>
<evidence type="ECO:0000256" key="3">
    <source>
        <dbReference type="ARBA" id="ARBA00022452"/>
    </source>
</evidence>
<dbReference type="SMART" id="SM00965">
    <property type="entry name" value="STN"/>
    <property type="match status" value="1"/>
</dbReference>
<comment type="similarity">
    <text evidence="7">Belongs to the TonB-dependent receptor family.</text>
</comment>
<dbReference type="Gene3D" id="2.60.40.1120">
    <property type="entry name" value="Carboxypeptidase-like, regulatory domain"/>
    <property type="match status" value="1"/>
</dbReference>
<dbReference type="Gene3D" id="2.40.170.20">
    <property type="entry name" value="TonB-dependent receptor, beta-barrel domain"/>
    <property type="match status" value="1"/>
</dbReference>
<gene>
    <name evidence="9" type="ORF">JBL43_05430</name>
</gene>
<evidence type="ECO:0000313" key="10">
    <source>
        <dbReference type="Proteomes" id="UP000623301"/>
    </source>
</evidence>
<dbReference type="InterPro" id="IPR023996">
    <property type="entry name" value="TonB-dep_OMP_SusC/RagA"/>
</dbReference>
<dbReference type="InterPro" id="IPR039426">
    <property type="entry name" value="TonB-dep_rcpt-like"/>
</dbReference>
<dbReference type="PROSITE" id="PS52016">
    <property type="entry name" value="TONB_DEPENDENT_REC_3"/>
    <property type="match status" value="1"/>
</dbReference>
<dbReference type="InterPro" id="IPR011662">
    <property type="entry name" value="Secretin/TonB_short_N"/>
</dbReference>
<dbReference type="InterPro" id="IPR036942">
    <property type="entry name" value="Beta-barrel_TonB_sf"/>
</dbReference>
<dbReference type="InterPro" id="IPR012910">
    <property type="entry name" value="Plug_dom"/>
</dbReference>
<proteinExistence type="inferred from homology"/>
<evidence type="ECO:0000313" key="9">
    <source>
        <dbReference type="EMBL" id="MBJ2173669.1"/>
    </source>
</evidence>
<evidence type="ECO:0000259" key="8">
    <source>
        <dbReference type="SMART" id="SM00965"/>
    </source>
</evidence>
<dbReference type="EMBL" id="JAEHFJ010000002">
    <property type="protein sequence ID" value="MBJ2173669.1"/>
    <property type="molecule type" value="Genomic_DNA"/>
</dbReference>
<evidence type="ECO:0000256" key="2">
    <source>
        <dbReference type="ARBA" id="ARBA00022448"/>
    </source>
</evidence>
<dbReference type="Pfam" id="PF07660">
    <property type="entry name" value="STN"/>
    <property type="match status" value="1"/>
</dbReference>
<dbReference type="InterPro" id="IPR008969">
    <property type="entry name" value="CarboxyPept-like_regulatory"/>
</dbReference>
<organism evidence="9 10">
    <name type="scientific">Aureibaculum flavum</name>
    <dbReference type="NCBI Taxonomy" id="2795986"/>
    <lineage>
        <taxon>Bacteria</taxon>
        <taxon>Pseudomonadati</taxon>
        <taxon>Bacteroidota</taxon>
        <taxon>Flavobacteriia</taxon>
        <taxon>Flavobacteriales</taxon>
        <taxon>Flavobacteriaceae</taxon>
        <taxon>Aureibaculum</taxon>
    </lineage>
</organism>
<protein>
    <submittedName>
        <fullName evidence="9">TonB-dependent receptor</fullName>
    </submittedName>
</protein>
<comment type="subcellular location">
    <subcellularLocation>
        <location evidence="1 7">Cell outer membrane</location>
        <topology evidence="1 7">Multi-pass membrane protein</topology>
    </subcellularLocation>
</comment>